<dbReference type="AlphaFoldDB" id="A0ABD0NFI0"/>
<feature type="compositionally biased region" description="Pro residues" evidence="1">
    <location>
        <begin position="396"/>
        <end position="407"/>
    </location>
</feature>
<proteinExistence type="predicted"/>
<evidence type="ECO:0000313" key="3">
    <source>
        <dbReference type="Proteomes" id="UP001529510"/>
    </source>
</evidence>
<gene>
    <name evidence="2" type="ORF">M9458_044223</name>
</gene>
<feature type="non-terminal residue" evidence="2">
    <location>
        <position position="1"/>
    </location>
</feature>
<organism evidence="2 3">
    <name type="scientific">Cirrhinus mrigala</name>
    <name type="common">Mrigala</name>
    <dbReference type="NCBI Taxonomy" id="683832"/>
    <lineage>
        <taxon>Eukaryota</taxon>
        <taxon>Metazoa</taxon>
        <taxon>Chordata</taxon>
        <taxon>Craniata</taxon>
        <taxon>Vertebrata</taxon>
        <taxon>Euteleostomi</taxon>
        <taxon>Actinopterygii</taxon>
        <taxon>Neopterygii</taxon>
        <taxon>Teleostei</taxon>
        <taxon>Ostariophysi</taxon>
        <taxon>Cypriniformes</taxon>
        <taxon>Cyprinidae</taxon>
        <taxon>Labeoninae</taxon>
        <taxon>Labeonini</taxon>
        <taxon>Cirrhinus</taxon>
    </lineage>
</organism>
<comment type="caution">
    <text evidence="2">The sequence shown here is derived from an EMBL/GenBank/DDBJ whole genome shotgun (WGS) entry which is preliminary data.</text>
</comment>
<evidence type="ECO:0000256" key="1">
    <source>
        <dbReference type="SAM" id="MobiDB-lite"/>
    </source>
</evidence>
<dbReference type="Proteomes" id="UP001529510">
    <property type="component" value="Unassembled WGS sequence"/>
</dbReference>
<dbReference type="EMBL" id="JAMKFB020000022">
    <property type="protein sequence ID" value="KAL0160498.1"/>
    <property type="molecule type" value="Genomic_DNA"/>
</dbReference>
<protein>
    <submittedName>
        <fullName evidence="2">Uncharacterized protein</fullName>
    </submittedName>
</protein>
<feature type="compositionally biased region" description="Low complexity" evidence="1">
    <location>
        <begin position="337"/>
        <end position="359"/>
    </location>
</feature>
<keyword evidence="3" id="KW-1185">Reference proteome</keyword>
<reference evidence="2 3" key="1">
    <citation type="submission" date="2024-05" db="EMBL/GenBank/DDBJ databases">
        <title>Genome sequencing and assembly of Indian major carp, Cirrhinus mrigala (Hamilton, 1822).</title>
        <authorList>
            <person name="Mohindra V."/>
            <person name="Chowdhury L.M."/>
            <person name="Lal K."/>
            <person name="Jena J.K."/>
        </authorList>
    </citation>
    <scope>NUCLEOTIDE SEQUENCE [LARGE SCALE GENOMIC DNA]</scope>
    <source>
        <strain evidence="2">CM1030</strain>
        <tissue evidence="2">Blood</tissue>
    </source>
</reference>
<feature type="region of interest" description="Disordered" evidence="1">
    <location>
        <begin position="263"/>
        <end position="433"/>
    </location>
</feature>
<feature type="compositionally biased region" description="Pro residues" evidence="1">
    <location>
        <begin position="297"/>
        <end position="317"/>
    </location>
</feature>
<feature type="compositionally biased region" description="Low complexity" evidence="1">
    <location>
        <begin position="374"/>
        <end position="386"/>
    </location>
</feature>
<accession>A0ABD0NFI0</accession>
<feature type="region of interest" description="Disordered" evidence="1">
    <location>
        <begin position="113"/>
        <end position="155"/>
    </location>
</feature>
<feature type="compositionally biased region" description="Low complexity" evidence="1">
    <location>
        <begin position="318"/>
        <end position="328"/>
    </location>
</feature>
<feature type="compositionally biased region" description="Pro residues" evidence="1">
    <location>
        <begin position="423"/>
        <end position="433"/>
    </location>
</feature>
<sequence>YSIMKLASINVPPRRGDAILGGKTIFIFQDGRDLEDYVEEFISICHLASCDDVCLMEGFWCGLDDDLRFVMPKGEPYWTLTQYINILLSAWGSELCLGEAEEDYDPIQSHLADVSQHDPEPSQSPPRPAEYQPEPTDDGELQPATTSMPSRKGATEQLITTEPELHEPSDQVCEPATTTTTGECKMEQVRAMESSAHCTTAGSELENDSGNLIDFSTEALENNSGDLIDFFTEISTCHVIPAWMESPPTLPLLPMSTSVCAPLSPDSPSAHPQSSTCAVGSPRVCQLPSASGLEDPSSPPPASESRTPPQPSDPAAPPRLSAPSSPSSPIGPPAPPGSLVFPAPPWSVVVPSSPQDSVPLAAPRHSVPPAPTDSSLPLAQPPSSVAPAPPRTSGSPPTPWSPEPRASPWPSGSSVSPCIFGSPSPPRAPPPAAPPLSVGPLELSALPPPWLLPPSAPPWVDIMAAVWVFLCFSSFRSLLSPPWLLPPSSPPWTTPSQLWNSSFVLLPGVRPPPKPPPKTWYFLFSCLSARGRAFPGGGGNVTPLDFELVSPIHSPCCFVYYGLFLIACT</sequence>
<name>A0ABD0NFI0_CIRMR</name>
<feature type="compositionally biased region" description="Polar residues" evidence="1">
    <location>
        <begin position="266"/>
        <end position="278"/>
    </location>
</feature>
<evidence type="ECO:0000313" key="2">
    <source>
        <dbReference type="EMBL" id="KAL0160498.1"/>
    </source>
</evidence>